<dbReference type="InterPro" id="IPR011990">
    <property type="entry name" value="TPR-like_helical_dom_sf"/>
</dbReference>
<comment type="caution">
    <text evidence="4">The sequence shown here is derived from an EMBL/GenBank/DDBJ whole genome shotgun (WGS) entry which is preliminary data.</text>
</comment>
<dbReference type="PANTHER" id="PTHR46844:SF1">
    <property type="entry name" value="SLR5058 PROTEIN"/>
    <property type="match status" value="1"/>
</dbReference>
<feature type="repeat" description="TPR" evidence="1">
    <location>
        <begin position="3"/>
        <end position="36"/>
    </location>
</feature>
<feature type="domain" description="NACHT" evidence="3">
    <location>
        <begin position="709"/>
        <end position="834"/>
    </location>
</feature>
<dbReference type="Pfam" id="PF05729">
    <property type="entry name" value="NACHT"/>
    <property type="match status" value="2"/>
</dbReference>
<dbReference type="InterPro" id="IPR055496">
    <property type="entry name" value="DUF7068"/>
</dbReference>
<proteinExistence type="predicted"/>
<feature type="region of interest" description="Disordered" evidence="2">
    <location>
        <begin position="490"/>
        <end position="509"/>
    </location>
</feature>
<dbReference type="PROSITE" id="PS50837">
    <property type="entry name" value="NACHT"/>
    <property type="match status" value="2"/>
</dbReference>
<evidence type="ECO:0000256" key="2">
    <source>
        <dbReference type="SAM" id="MobiDB-lite"/>
    </source>
</evidence>
<feature type="compositionally biased region" description="Polar residues" evidence="2">
    <location>
        <begin position="145"/>
        <end position="163"/>
    </location>
</feature>
<organism evidence="4 5">
    <name type="scientific">Entomortierella chlamydospora</name>
    <dbReference type="NCBI Taxonomy" id="101097"/>
    <lineage>
        <taxon>Eukaryota</taxon>
        <taxon>Fungi</taxon>
        <taxon>Fungi incertae sedis</taxon>
        <taxon>Mucoromycota</taxon>
        <taxon>Mortierellomycotina</taxon>
        <taxon>Mortierellomycetes</taxon>
        <taxon>Mortierellales</taxon>
        <taxon>Mortierellaceae</taxon>
        <taxon>Entomortierella</taxon>
    </lineage>
</organism>
<dbReference type="Pfam" id="PF23238">
    <property type="entry name" value="DUF7068"/>
    <property type="match status" value="1"/>
</dbReference>
<evidence type="ECO:0000256" key="1">
    <source>
        <dbReference type="PROSITE-ProRule" id="PRU00339"/>
    </source>
</evidence>
<feature type="repeat" description="TPR" evidence="1">
    <location>
        <begin position="42"/>
        <end position="75"/>
    </location>
</feature>
<dbReference type="PROSITE" id="PS50005">
    <property type="entry name" value="TPR"/>
    <property type="match status" value="2"/>
</dbReference>
<dbReference type="InterPro" id="IPR027417">
    <property type="entry name" value="P-loop_NTPase"/>
</dbReference>
<feature type="domain" description="NACHT" evidence="3">
    <location>
        <begin position="1221"/>
        <end position="1348"/>
    </location>
</feature>
<sequence length="1686" mass="193116">SIENDLFQKGDKCRDKGDYDDAIKHYKKAIEYRPGEARDRIGDAYIRKGDRYRQKLKVDAAAKNYEMALEYTPDEAQRRLDEILQKKRPADEKEPSNFMNKHFRSQWKRVKDTAAMPTFREHEPALTGSYFPSSTPFSPYDAIQATPSTPNATNADSTSSRPSNTKDLVALFETADTEKRVEISCLIKKVIAQFDDSSVSFETVQELAVVATIPDKEIFTFLINQMIKALKDLPVLNGLLLQGLAVMLNSCPEDIDFEKLSGVFLDILRPLMDRLEIIRTDQNTHQLIPLLEVLNALLGTMVGRNVRNLDRTDIYVPLISFLDRLVTHKDDAVSFLATYTKQTVAFIGDNESTMMNFFRRGKLVVAIAGNIATMAQLHRYGSIVAVLQDIAKLCDFTLRYAWYQGLLCVDCMIGLEDWTRFERFVLDSKLNKNRFFLQGVCLRLEQIAATHANKDIRNGARKFLQDIEENFTGTVKKIAGEALERLKAYSDPDVPRTDTTNPSGSDARAFQDGLRPVWDPIWQATPASILFKAVQEKQHRNETILGLPRQIDGIKDVVNASNDRLIQTINNGIDQLLQNQLQNQLSGLVQQTRVVGGEMEIYQTQGQLVSIEENVITDSSLRQIHSALYAYYTPHIAIQRVSGEELDSGRCYFNLVCAEGNGRRQQDQNRIQEGISSHEGISRTNRRDNILPENLFDERDLHGGRYVPKKILIQGRAGIGKTTLCKRLVSIAQSDRWGHLFDAVLWIPLRQLKSVKGPNIESLLREEFFPHHSDGEKDTLMATLRNLIRAGKVLFILDGLDEITAYTQPEQDIALEGLLKYLCSQNYVVVTSRPYGAHPSIYNSLDLQLETVGFSPDNINKYIYRYIDDLDATKAAREFVLQNPSVQDLFKIPIQLDVFCYSFDLLPVLPEEQSVTMTLLYQTMVWKLFCKDGAQLQKESNGKGLTLEQFKTLQGWEIESLMENEIQYLSYLAYKGMQKDCQIEFMEEDLQHAMDELNKIRGDAGDQDLPRQLLERLKTTTFLRASGGDHDMDIDGHADRADHTWHFLHLTFQEYFAAVWVARMLEMMQNANLAWAAEVDHAVMFVQDYKKNPGYEAVFQMVAGVLKYETSKLFIERMQGSKDELASEPHQKLLVQLSAKDQAAAGKMEPQNPILSLEREDVKGYEQQKRDKARVEAQKTNNSASILSDDGIYWERNNINNILPEDLFDKRDLPGREGVPKKILIQGRAGIGKTTLCKRLVKVAQAGKWRDLFDAVLWIPLRQLRAFRARDIEGLLREKFFPHRHHNEKEALVAGLAKLIRDGKVLFILEGLDEIVADAQTEQGIPLKEFMRYLLNQEYVVITSRPSGVDASMLLDLDLELETIGFSPKDINNYVKQVLENNLDTAKAVLKFIEQNPSIKDLVKIPVQLDVVCYSWDLLPVSSDQSVTMTLLYQTMVHKLFCKDGNRLQKKSCGGSLTIHQFKRLRGYQIENLMEDEIEYLSYLAYKAMQEDYHVEFKEKDLGEAMEELDEIHQNSEKPQLPLQLIDQLKDTSFLHTADGDLTMESAERAWYFLHLTFQEYFAASWVVRMLEMSRKTYGDAWEASVNNAVAFIQHYKRNARYEIVFQMVAGLLKCETLQFFFEFMQESKSDMESRPYRQLLIRCWDEAQPQLKNPKNKEAAANVEKHLGIQMRSLKEQEDQFAMET</sequence>
<accession>A0A9P6N0H3</accession>
<dbReference type="Proteomes" id="UP000703661">
    <property type="component" value="Unassembled WGS sequence"/>
</dbReference>
<dbReference type="PANTHER" id="PTHR46844">
    <property type="entry name" value="SLR5058 PROTEIN"/>
    <property type="match status" value="1"/>
</dbReference>
<dbReference type="InterPro" id="IPR019734">
    <property type="entry name" value="TPR_rpt"/>
</dbReference>
<name>A0A9P6N0H3_9FUNG</name>
<dbReference type="InterPro" id="IPR007111">
    <property type="entry name" value="NACHT_NTPase"/>
</dbReference>
<feature type="region of interest" description="Disordered" evidence="2">
    <location>
        <begin position="140"/>
        <end position="163"/>
    </location>
</feature>
<evidence type="ECO:0000313" key="5">
    <source>
        <dbReference type="Proteomes" id="UP000703661"/>
    </source>
</evidence>
<keyword evidence="1" id="KW-0802">TPR repeat</keyword>
<reference evidence="4" key="1">
    <citation type="journal article" date="2020" name="Fungal Divers.">
        <title>Resolving the Mortierellaceae phylogeny through synthesis of multi-gene phylogenetics and phylogenomics.</title>
        <authorList>
            <person name="Vandepol N."/>
            <person name="Liber J."/>
            <person name="Desiro A."/>
            <person name="Na H."/>
            <person name="Kennedy M."/>
            <person name="Barry K."/>
            <person name="Grigoriev I.V."/>
            <person name="Miller A.N."/>
            <person name="O'Donnell K."/>
            <person name="Stajich J.E."/>
            <person name="Bonito G."/>
        </authorList>
    </citation>
    <scope>NUCLEOTIDE SEQUENCE</scope>
    <source>
        <strain evidence="4">NRRL 2769</strain>
    </source>
</reference>
<dbReference type="SMART" id="SM00028">
    <property type="entry name" value="TPR"/>
    <property type="match status" value="2"/>
</dbReference>
<evidence type="ECO:0000259" key="3">
    <source>
        <dbReference type="PROSITE" id="PS50837"/>
    </source>
</evidence>
<dbReference type="Gene3D" id="1.25.40.10">
    <property type="entry name" value="Tetratricopeptide repeat domain"/>
    <property type="match status" value="1"/>
</dbReference>
<evidence type="ECO:0000313" key="4">
    <source>
        <dbReference type="EMBL" id="KAG0019347.1"/>
    </source>
</evidence>
<protein>
    <recommendedName>
        <fullName evidence="3">NACHT domain-containing protein</fullName>
    </recommendedName>
</protein>
<dbReference type="SMART" id="SM00382">
    <property type="entry name" value="AAA"/>
    <property type="match status" value="2"/>
</dbReference>
<feature type="non-terminal residue" evidence="4">
    <location>
        <position position="1686"/>
    </location>
</feature>
<dbReference type="InterPro" id="IPR056251">
    <property type="entry name" value="Arm_rpt_dom"/>
</dbReference>
<dbReference type="InterPro" id="IPR003593">
    <property type="entry name" value="AAA+_ATPase"/>
</dbReference>
<dbReference type="EMBL" id="JAAAID010000294">
    <property type="protein sequence ID" value="KAG0019347.1"/>
    <property type="molecule type" value="Genomic_DNA"/>
</dbReference>
<dbReference type="Pfam" id="PF23948">
    <property type="entry name" value="ARM_5"/>
    <property type="match status" value="2"/>
</dbReference>
<dbReference type="SUPFAM" id="SSF52540">
    <property type="entry name" value="P-loop containing nucleoside triphosphate hydrolases"/>
    <property type="match status" value="2"/>
</dbReference>
<keyword evidence="5" id="KW-1185">Reference proteome</keyword>
<dbReference type="Gene3D" id="3.40.50.300">
    <property type="entry name" value="P-loop containing nucleotide triphosphate hydrolases"/>
    <property type="match status" value="2"/>
</dbReference>
<gene>
    <name evidence="4" type="ORF">BGZ80_005966</name>
</gene>
<dbReference type="SUPFAM" id="SSF48452">
    <property type="entry name" value="TPR-like"/>
    <property type="match status" value="1"/>
</dbReference>